<feature type="domain" description="GIT Spa2 homology (SHD)" evidence="1">
    <location>
        <begin position="137"/>
        <end position="167"/>
    </location>
</feature>
<name>A0A0D2KZU1_HYPSF</name>
<dbReference type="GO" id="GO:0005078">
    <property type="term" value="F:MAP-kinase scaffold activity"/>
    <property type="evidence" value="ECO:0007669"/>
    <property type="project" value="TreeGrafter"/>
</dbReference>
<dbReference type="Proteomes" id="UP000054270">
    <property type="component" value="Unassembled WGS sequence"/>
</dbReference>
<gene>
    <name evidence="2" type="ORF">HYPSUDRAFT_833332</name>
</gene>
<reference evidence="3" key="1">
    <citation type="submission" date="2014-04" db="EMBL/GenBank/DDBJ databases">
        <title>Evolutionary Origins and Diversification of the Mycorrhizal Mutualists.</title>
        <authorList>
            <consortium name="DOE Joint Genome Institute"/>
            <consortium name="Mycorrhizal Genomics Consortium"/>
            <person name="Kohler A."/>
            <person name="Kuo A."/>
            <person name="Nagy L.G."/>
            <person name="Floudas D."/>
            <person name="Copeland A."/>
            <person name="Barry K.W."/>
            <person name="Cichocki N."/>
            <person name="Veneault-Fourrey C."/>
            <person name="LaButti K."/>
            <person name="Lindquist E.A."/>
            <person name="Lipzen A."/>
            <person name="Lundell T."/>
            <person name="Morin E."/>
            <person name="Murat C."/>
            <person name="Riley R."/>
            <person name="Ohm R."/>
            <person name="Sun H."/>
            <person name="Tunlid A."/>
            <person name="Henrissat B."/>
            <person name="Grigoriev I.V."/>
            <person name="Hibbett D.S."/>
            <person name="Martin F."/>
        </authorList>
    </citation>
    <scope>NUCLEOTIDE SEQUENCE [LARGE SCALE GENOMIC DNA]</scope>
    <source>
        <strain evidence="3">FD-334 SS-4</strain>
    </source>
</reference>
<evidence type="ECO:0000313" key="2">
    <source>
        <dbReference type="EMBL" id="KJA20002.1"/>
    </source>
</evidence>
<keyword evidence="3" id="KW-1185">Reference proteome</keyword>
<dbReference type="STRING" id="945553.A0A0D2KZU1"/>
<dbReference type="InterPro" id="IPR013724">
    <property type="entry name" value="GIT_SHD"/>
</dbReference>
<evidence type="ECO:0000259" key="1">
    <source>
        <dbReference type="SMART" id="SM00555"/>
    </source>
</evidence>
<sequence length="170" mass="19932">MPLVLMKLLSSDEHELSLFPPFYITMSMLESPSKAYDLREGPVDFYQSSRLHYRELHQYLVFYLARKATSEADYRAGARCSLIRLTTSQFHELSTDCYEELLRRTRVGERKALAHLPIDIPTSLPIRDDIHPRRNMARQRLATLSVQRFMDLLSDVHFELARRYPGVEEV</sequence>
<dbReference type="Pfam" id="PF08518">
    <property type="entry name" value="GIT_SHD"/>
    <property type="match status" value="2"/>
</dbReference>
<protein>
    <recommendedName>
        <fullName evidence="1">GIT Spa2 homology (SHD) domain-containing protein</fullName>
    </recommendedName>
</protein>
<dbReference type="PANTHER" id="PTHR21601">
    <property type="entry name" value="SPA2 PROTEIN"/>
    <property type="match status" value="1"/>
</dbReference>
<evidence type="ECO:0000313" key="3">
    <source>
        <dbReference type="Proteomes" id="UP000054270"/>
    </source>
</evidence>
<accession>A0A0D2KZU1</accession>
<dbReference type="AlphaFoldDB" id="A0A0D2KZU1"/>
<feature type="domain" description="GIT Spa2 homology (SHD)" evidence="1">
    <location>
        <begin position="78"/>
        <end position="108"/>
    </location>
</feature>
<dbReference type="OrthoDB" id="5588096at2759"/>
<dbReference type="EMBL" id="KN817571">
    <property type="protein sequence ID" value="KJA20002.1"/>
    <property type="molecule type" value="Genomic_DNA"/>
</dbReference>
<proteinExistence type="predicted"/>
<dbReference type="OMA" id="HELSTDC"/>
<dbReference type="InterPro" id="IPR039892">
    <property type="entry name" value="Spa2/Sph1"/>
</dbReference>
<organism evidence="2 3">
    <name type="scientific">Hypholoma sublateritium (strain FD-334 SS-4)</name>
    <dbReference type="NCBI Taxonomy" id="945553"/>
    <lineage>
        <taxon>Eukaryota</taxon>
        <taxon>Fungi</taxon>
        <taxon>Dikarya</taxon>
        <taxon>Basidiomycota</taxon>
        <taxon>Agaricomycotina</taxon>
        <taxon>Agaricomycetes</taxon>
        <taxon>Agaricomycetidae</taxon>
        <taxon>Agaricales</taxon>
        <taxon>Agaricineae</taxon>
        <taxon>Strophariaceae</taxon>
        <taxon>Hypholoma</taxon>
    </lineage>
</organism>
<dbReference type="PANTHER" id="PTHR21601:SF0">
    <property type="entry name" value="PROTEIN SPA2-RELATED"/>
    <property type="match status" value="1"/>
</dbReference>
<dbReference type="SMART" id="SM00555">
    <property type="entry name" value="GIT"/>
    <property type="match status" value="2"/>
</dbReference>